<dbReference type="InterPro" id="IPR001155">
    <property type="entry name" value="OxRdtase_FMN_N"/>
</dbReference>
<name>A0A9P5CTK8_CRYP1</name>
<evidence type="ECO:0000256" key="2">
    <source>
        <dbReference type="ARBA" id="ARBA00022630"/>
    </source>
</evidence>
<dbReference type="GO" id="GO:0016491">
    <property type="term" value="F:oxidoreductase activity"/>
    <property type="evidence" value="ECO:0007669"/>
    <property type="project" value="UniProtKB-KW"/>
</dbReference>
<evidence type="ECO:0000256" key="1">
    <source>
        <dbReference type="ARBA" id="ARBA00005979"/>
    </source>
</evidence>
<keyword evidence="4" id="KW-0560">Oxidoreductase</keyword>
<organism evidence="6 7">
    <name type="scientific">Cryphonectria parasitica (strain ATCC 38755 / EP155)</name>
    <dbReference type="NCBI Taxonomy" id="660469"/>
    <lineage>
        <taxon>Eukaryota</taxon>
        <taxon>Fungi</taxon>
        <taxon>Dikarya</taxon>
        <taxon>Ascomycota</taxon>
        <taxon>Pezizomycotina</taxon>
        <taxon>Sordariomycetes</taxon>
        <taxon>Sordariomycetidae</taxon>
        <taxon>Diaporthales</taxon>
        <taxon>Cryphonectriaceae</taxon>
        <taxon>Cryphonectria-Endothia species complex</taxon>
        <taxon>Cryphonectria</taxon>
    </lineage>
</organism>
<dbReference type="CDD" id="cd04733">
    <property type="entry name" value="OYE_like_2_FMN"/>
    <property type="match status" value="1"/>
</dbReference>
<accession>A0A9P5CTK8</accession>
<proteinExistence type="inferred from homology"/>
<dbReference type="Pfam" id="PF00724">
    <property type="entry name" value="Oxidored_FMN"/>
    <property type="match status" value="1"/>
</dbReference>
<evidence type="ECO:0000256" key="4">
    <source>
        <dbReference type="ARBA" id="ARBA00023002"/>
    </source>
</evidence>
<dbReference type="GeneID" id="63833506"/>
<comment type="similarity">
    <text evidence="1">Belongs to the NADH:flavin oxidoreductase/NADH oxidase family.</text>
</comment>
<keyword evidence="7" id="KW-1185">Reference proteome</keyword>
<evidence type="ECO:0000313" key="6">
    <source>
        <dbReference type="EMBL" id="KAF3769536.1"/>
    </source>
</evidence>
<dbReference type="PANTHER" id="PTHR43656:SF2">
    <property type="entry name" value="BINDING OXIDOREDUCTASE, PUTATIVE (AFU_ORTHOLOGUE AFUA_2G08260)-RELATED"/>
    <property type="match status" value="1"/>
</dbReference>
<evidence type="ECO:0000256" key="3">
    <source>
        <dbReference type="ARBA" id="ARBA00022643"/>
    </source>
</evidence>
<evidence type="ECO:0000259" key="5">
    <source>
        <dbReference type="Pfam" id="PF00724"/>
    </source>
</evidence>
<feature type="domain" description="NADH:flavin oxidoreductase/NADH oxidase N-terminal" evidence="5">
    <location>
        <begin position="7"/>
        <end position="359"/>
    </location>
</feature>
<gene>
    <name evidence="6" type="ORF">M406DRAFT_245974</name>
</gene>
<comment type="caution">
    <text evidence="6">The sequence shown here is derived from an EMBL/GenBank/DDBJ whole genome shotgun (WGS) entry which is preliminary data.</text>
</comment>
<dbReference type="SUPFAM" id="SSF51395">
    <property type="entry name" value="FMN-linked oxidoreductases"/>
    <property type="match status" value="1"/>
</dbReference>
<dbReference type="RefSeq" id="XP_040780497.1">
    <property type="nucleotide sequence ID" value="XM_040916377.1"/>
</dbReference>
<dbReference type="Proteomes" id="UP000803844">
    <property type="component" value="Unassembled WGS sequence"/>
</dbReference>
<reference evidence="6" key="1">
    <citation type="journal article" date="2020" name="Phytopathology">
        <title>Genome sequence of the chestnut blight fungus Cryphonectria parasitica EP155: A fundamental resource for an archetypical invasive plant pathogen.</title>
        <authorList>
            <person name="Crouch J.A."/>
            <person name="Dawe A."/>
            <person name="Aerts A."/>
            <person name="Barry K."/>
            <person name="Churchill A.C.L."/>
            <person name="Grimwood J."/>
            <person name="Hillman B."/>
            <person name="Milgroom M.G."/>
            <person name="Pangilinan J."/>
            <person name="Smith M."/>
            <person name="Salamov A."/>
            <person name="Schmutz J."/>
            <person name="Yadav J."/>
            <person name="Grigoriev I.V."/>
            <person name="Nuss D."/>
        </authorList>
    </citation>
    <scope>NUCLEOTIDE SEQUENCE</scope>
    <source>
        <strain evidence="6">EP155</strain>
    </source>
</reference>
<keyword evidence="2" id="KW-0285">Flavoprotein</keyword>
<dbReference type="InterPro" id="IPR013785">
    <property type="entry name" value="Aldolase_TIM"/>
</dbReference>
<evidence type="ECO:0000313" key="7">
    <source>
        <dbReference type="Proteomes" id="UP000803844"/>
    </source>
</evidence>
<dbReference type="EMBL" id="MU032344">
    <property type="protein sequence ID" value="KAF3769536.1"/>
    <property type="molecule type" value="Genomic_DNA"/>
</dbReference>
<dbReference type="PANTHER" id="PTHR43656">
    <property type="entry name" value="BINDING OXIDOREDUCTASE, PUTATIVE (AFU_ORTHOLOGUE AFUA_2G08260)-RELATED"/>
    <property type="match status" value="1"/>
</dbReference>
<dbReference type="Gene3D" id="3.20.20.70">
    <property type="entry name" value="Aldolase class I"/>
    <property type="match status" value="1"/>
</dbReference>
<dbReference type="AlphaFoldDB" id="A0A9P5CTK8"/>
<dbReference type="InterPro" id="IPR051799">
    <property type="entry name" value="NADH_flavin_oxidoreductase"/>
</dbReference>
<keyword evidence="3" id="KW-0288">FMN</keyword>
<dbReference type="OrthoDB" id="1663137at2759"/>
<dbReference type="GO" id="GO:0010181">
    <property type="term" value="F:FMN binding"/>
    <property type="evidence" value="ECO:0007669"/>
    <property type="project" value="InterPro"/>
</dbReference>
<protein>
    <submittedName>
        <fullName evidence="6">FMN-linked oxidoreductase</fullName>
    </submittedName>
</protein>
<sequence length="411" mass="44388">MDLQISQPFPLSSGLVLPNRLVKSALGECLSKDGLPNMAHNNTYATWADGGWGLVMTGSVLTDERYLSDAGDVYLIDDEAKMREAWKAWAKASKGAAGGSPTMVQICHAGRQSPLGAGKRGFFEKSIAPSATPLQLGSGFLARLISALVFGTPREMTPDDIQDVVRRFARTARIAAEAGFDGVEIHAAHGFLLAQFLSAKVNKRTDAYGGSPAKRARIVVEIIRAVREAAPKGFTVGVKLNSVDHQSESELEDCIEQLQVILDEGIDFLEVSGGSFENPEVSREVQAKSARTKAREAFFLDFAKAIRGKFPTVPLLVTGGFRTRLGMEAAVAEGGCDLIGIGRPSVLNPLLPKTVVFNREVKGEEAKLFAKRIEAPWLMRKMISPNVGAGTEVAWYTKKISEMSNLGSHEI</sequence>